<dbReference type="Pfam" id="PF04338">
    <property type="entry name" value="DUF481"/>
    <property type="match status" value="1"/>
</dbReference>
<dbReference type="EMBL" id="LAZR01063364">
    <property type="protein sequence ID" value="KKK59647.1"/>
    <property type="molecule type" value="Genomic_DNA"/>
</dbReference>
<protein>
    <submittedName>
        <fullName evidence="1">Uncharacterized protein</fullName>
    </submittedName>
</protein>
<reference evidence="1" key="1">
    <citation type="journal article" date="2015" name="Nature">
        <title>Complex archaea that bridge the gap between prokaryotes and eukaryotes.</title>
        <authorList>
            <person name="Spang A."/>
            <person name="Saw J.H."/>
            <person name="Jorgensen S.L."/>
            <person name="Zaremba-Niedzwiedzka K."/>
            <person name="Martijn J."/>
            <person name="Lind A.E."/>
            <person name="van Eijk R."/>
            <person name="Schleper C."/>
            <person name="Guy L."/>
            <person name="Ettema T.J."/>
        </authorList>
    </citation>
    <scope>NUCLEOTIDE SEQUENCE</scope>
</reference>
<sequence>MKSYTVLAIMILLVTLAYQPSASAGELEFGRTVQRGASHTVTYIAGLEHKLGPVSLNASYRYGKTDDLTTTDQGYLNVIYDHKFSDGFNNVRGIRLENFLGAGPKYYIIKDVLSMSVWYLHQYTEYADGPSENTRRMSFRPKLSVKDGDREVRAVFFYQPSLDVPDDYITSAEASYRMALSDTRVLKIAYVDEYRSAAKGVRRETLEYIGLVWGF</sequence>
<organism evidence="1">
    <name type="scientific">marine sediment metagenome</name>
    <dbReference type="NCBI Taxonomy" id="412755"/>
    <lineage>
        <taxon>unclassified sequences</taxon>
        <taxon>metagenomes</taxon>
        <taxon>ecological metagenomes</taxon>
    </lineage>
</organism>
<evidence type="ECO:0000313" key="1">
    <source>
        <dbReference type="EMBL" id="KKK59647.1"/>
    </source>
</evidence>
<accession>A0A0F8WRT3</accession>
<dbReference type="AlphaFoldDB" id="A0A0F8WRT3"/>
<name>A0A0F8WRT3_9ZZZZ</name>
<dbReference type="InterPro" id="IPR007433">
    <property type="entry name" value="DUF481"/>
</dbReference>
<comment type="caution">
    <text evidence="1">The sequence shown here is derived from an EMBL/GenBank/DDBJ whole genome shotgun (WGS) entry which is preliminary data.</text>
</comment>
<proteinExistence type="predicted"/>
<gene>
    <name evidence="1" type="ORF">LCGC14_3032310</name>
</gene>